<feature type="region of interest" description="Disordered" evidence="6">
    <location>
        <begin position="174"/>
        <end position="230"/>
    </location>
</feature>
<feature type="region of interest" description="Disordered" evidence="6">
    <location>
        <begin position="258"/>
        <end position="331"/>
    </location>
</feature>
<feature type="region of interest" description="Disordered" evidence="6">
    <location>
        <begin position="44"/>
        <end position="73"/>
    </location>
</feature>
<dbReference type="GO" id="GO:0032933">
    <property type="term" value="P:SREBP signaling pathway"/>
    <property type="evidence" value="ECO:0007669"/>
    <property type="project" value="InterPro"/>
</dbReference>
<proteinExistence type="predicted"/>
<accession>U4LAX2</accession>
<feature type="compositionally biased region" description="Polar residues" evidence="6">
    <location>
        <begin position="174"/>
        <end position="188"/>
    </location>
</feature>
<evidence type="ECO:0000256" key="1">
    <source>
        <dbReference type="ARBA" id="ARBA00004123"/>
    </source>
</evidence>
<feature type="compositionally biased region" description="Low complexity" evidence="6">
    <location>
        <begin position="209"/>
        <end position="230"/>
    </location>
</feature>
<comment type="subcellular location">
    <subcellularLocation>
        <location evidence="1">Nucleus</location>
    </subcellularLocation>
</comment>
<dbReference type="PANTHER" id="PTHR47336:SF2">
    <property type="entry name" value="TRANSCRIPTION FACTOR HMS1-RELATED"/>
    <property type="match status" value="1"/>
</dbReference>
<dbReference type="Pfam" id="PF00010">
    <property type="entry name" value="HLH"/>
    <property type="match status" value="1"/>
</dbReference>
<reference evidence="8 9" key="1">
    <citation type="journal article" date="2013" name="PLoS Genet.">
        <title>The genome and development-dependent transcriptomes of Pyronema confluens: a window into fungal evolution.</title>
        <authorList>
            <person name="Traeger S."/>
            <person name="Altegoer F."/>
            <person name="Freitag M."/>
            <person name="Gabaldon T."/>
            <person name="Kempken F."/>
            <person name="Kumar A."/>
            <person name="Marcet-Houben M."/>
            <person name="Poggeler S."/>
            <person name="Stajich J.E."/>
            <person name="Nowrousian M."/>
        </authorList>
    </citation>
    <scope>NUCLEOTIDE SEQUENCE [LARGE SCALE GENOMIC DNA]</scope>
    <source>
        <strain evidence="9">CBS 100304</strain>
        <tissue evidence="8">Vegetative mycelium</tissue>
    </source>
</reference>
<evidence type="ECO:0000313" key="9">
    <source>
        <dbReference type="Proteomes" id="UP000018144"/>
    </source>
</evidence>
<dbReference type="GO" id="GO:0046983">
    <property type="term" value="F:protein dimerization activity"/>
    <property type="evidence" value="ECO:0007669"/>
    <property type="project" value="InterPro"/>
</dbReference>
<dbReference type="Pfam" id="PF09427">
    <property type="entry name" value="DUF2014"/>
    <property type="match status" value="1"/>
</dbReference>
<dbReference type="Proteomes" id="UP000018144">
    <property type="component" value="Unassembled WGS sequence"/>
</dbReference>
<dbReference type="SUPFAM" id="SSF47459">
    <property type="entry name" value="HLH, helix-loop-helix DNA-binding domain"/>
    <property type="match status" value="1"/>
</dbReference>
<keyword evidence="3" id="KW-0804">Transcription</keyword>
<dbReference type="InterPro" id="IPR036638">
    <property type="entry name" value="HLH_DNA-bd_sf"/>
</dbReference>
<dbReference type="GO" id="GO:0003690">
    <property type="term" value="F:double-stranded DNA binding"/>
    <property type="evidence" value="ECO:0007669"/>
    <property type="project" value="UniProtKB-ARBA"/>
</dbReference>
<dbReference type="InterPro" id="IPR052099">
    <property type="entry name" value="Regulatory_TF_Diverse"/>
</dbReference>
<evidence type="ECO:0000256" key="3">
    <source>
        <dbReference type="ARBA" id="ARBA00023163"/>
    </source>
</evidence>
<protein>
    <submittedName>
        <fullName evidence="8">Similar to Sterol regulatory element-binding protein 1 acc. no. Q9UUD1</fullName>
    </submittedName>
</protein>
<evidence type="ECO:0000313" key="8">
    <source>
        <dbReference type="EMBL" id="CCX11038.1"/>
    </source>
</evidence>
<dbReference type="eggNOG" id="KOG2588">
    <property type="taxonomic scope" value="Eukaryota"/>
</dbReference>
<evidence type="ECO:0000256" key="2">
    <source>
        <dbReference type="ARBA" id="ARBA00023015"/>
    </source>
</evidence>
<evidence type="ECO:0000256" key="4">
    <source>
        <dbReference type="ARBA" id="ARBA00023242"/>
    </source>
</evidence>
<evidence type="ECO:0000259" key="7">
    <source>
        <dbReference type="PROSITE" id="PS50888"/>
    </source>
</evidence>
<dbReference type="InterPro" id="IPR019006">
    <property type="entry name" value="Sre1_C"/>
</dbReference>
<feature type="region of interest" description="Disordered" evidence="6">
    <location>
        <begin position="121"/>
        <end position="147"/>
    </location>
</feature>
<keyword evidence="4" id="KW-0539">Nucleus</keyword>
<feature type="domain" description="BHLH" evidence="7">
    <location>
        <begin position="326"/>
        <end position="399"/>
    </location>
</feature>
<dbReference type="EMBL" id="HF935586">
    <property type="protein sequence ID" value="CCX11038.1"/>
    <property type="molecule type" value="Genomic_DNA"/>
</dbReference>
<dbReference type="GO" id="GO:0005634">
    <property type="term" value="C:nucleus"/>
    <property type="evidence" value="ECO:0007669"/>
    <property type="project" value="UniProtKB-SubCell"/>
</dbReference>
<dbReference type="PROSITE" id="PS50888">
    <property type="entry name" value="BHLH"/>
    <property type="match status" value="1"/>
</dbReference>
<dbReference type="PANTHER" id="PTHR47336">
    <property type="entry name" value="TRANSCRIPTION FACTOR HMS1-RELATED"/>
    <property type="match status" value="1"/>
</dbReference>
<evidence type="ECO:0000256" key="6">
    <source>
        <dbReference type="SAM" id="MobiDB-lite"/>
    </source>
</evidence>
<dbReference type="Gene3D" id="4.10.280.10">
    <property type="entry name" value="Helix-loop-helix DNA-binding domain"/>
    <property type="match status" value="1"/>
</dbReference>
<dbReference type="CDD" id="cd11399">
    <property type="entry name" value="bHLHzip_scHMS1_like"/>
    <property type="match status" value="1"/>
</dbReference>
<gene>
    <name evidence="8" type="ORF">PCON_10632</name>
</gene>
<dbReference type="GO" id="GO:0016020">
    <property type="term" value="C:membrane"/>
    <property type="evidence" value="ECO:0007669"/>
    <property type="project" value="UniProtKB-ARBA"/>
</dbReference>
<keyword evidence="9" id="KW-1185">Reference proteome</keyword>
<feature type="compositionally biased region" description="Low complexity" evidence="6">
    <location>
        <begin position="50"/>
        <end position="63"/>
    </location>
</feature>
<dbReference type="AlphaFoldDB" id="U4LAX2"/>
<dbReference type="STRING" id="1076935.U4LAX2"/>
<dbReference type="GO" id="GO:0045944">
    <property type="term" value="P:positive regulation of transcription by RNA polymerase II"/>
    <property type="evidence" value="ECO:0007669"/>
    <property type="project" value="InterPro"/>
</dbReference>
<sequence length="1010" mass="111401">MDHPPLDYDHCAQFLARLDTDALHAHHDNPDSLDTLDVDTEHLSPFDIDSASPPGLSSGSATSHSPESLRYEWGPTDNTFFELNDDGTGIIPGDSNTPWEISMLADQTEPGVSPMSDYIKIENENSPSGYYSEPAGQQGTISPGNSLIDPTARTALEDGYSFKDNEVFDYTSFTQQQQNNTRPSSTDQFGPMMWRNQPQREDFPPNNWQQQQQQSQQQVPQQQQLPQQLHQQTPQQQLQQQLQRVQQQQQLQQQQQQVQHIVQQPSPLRKSVSPPYSHTSPESPIESNENSDDGAAPSAPRSKKRKTSSDAEAGEATETTGGRKQPKKTAHNMIEKRYRTNLNDKIAALRDSVPSLRVMAGTARLGEDDEEEDLGGLAPAHKLNKATVLAKATEYIRHLEKKNKRLQDENDQLKNRLNAFEKLATMGGSMGLHHQSQHGGRGGQAGGPGGGGMMSRLMVGSLAGLMIANGLQSNDDGSRQLAAAPFPIDFLGFAGPAANNHAFWLISKLLLLFTAVIYVISPSFFDAKGPPENAKPINSHVTAAPSLASPLKDRSHAWLTAIQTVWVPRHSVTLELVALALKAIKLSLRRMIGWEKYRMLTGMTEEQELARIKSWTIAVDAQLSGGDLSVNHSRLLLTLLASWTLPATPTRTMLNALHIRLLFFGLGAAFQAFSESFSNYYWGEARKAQEKAVAENDIEQQLSENLAQLLQLEPSDVFDDLIVHKAFNLCYNRDAQDGLDEGMDSVVRDVSVRSPLDALAAWHSSLLLQQVFVSCLKAKSSPALSKRIQSDLATALRIAPPNSAAHIRALTASAVLSEEHGQKYLNEAMQIFEEDFRSHEREINAKGGSPRMVSIAPLNSAVTTTNDIRIALRCSMALSLMKTGSRAEATRLFTALDWKQQQKYDALGLLGFVSAWKTVTTFTEWDADWAKDAGQAVDDAAGMMRLWIGDKRIPKFGVTRTDCMRVIDFCCGLQKKLAGLGGDDDDGYVSADHKETEGALVRVEVERVKA</sequence>
<keyword evidence="2" id="KW-0805">Transcription regulation</keyword>
<evidence type="ECO:0000256" key="5">
    <source>
        <dbReference type="SAM" id="Coils"/>
    </source>
</evidence>
<feature type="compositionally biased region" description="Polar residues" evidence="6">
    <location>
        <begin position="124"/>
        <end position="145"/>
    </location>
</feature>
<dbReference type="SMART" id="SM00353">
    <property type="entry name" value="HLH"/>
    <property type="match status" value="1"/>
</dbReference>
<dbReference type="FunFam" id="4.10.280.10:FF:000116">
    <property type="entry name" value="Putative HLH transcription factor"/>
    <property type="match status" value="1"/>
</dbReference>
<feature type="coiled-coil region" evidence="5">
    <location>
        <begin position="389"/>
        <end position="423"/>
    </location>
</feature>
<name>U4LAX2_PYROM</name>
<keyword evidence="5" id="KW-0175">Coiled coil</keyword>
<organism evidence="8 9">
    <name type="scientific">Pyronema omphalodes (strain CBS 100304)</name>
    <name type="common">Pyronema confluens</name>
    <dbReference type="NCBI Taxonomy" id="1076935"/>
    <lineage>
        <taxon>Eukaryota</taxon>
        <taxon>Fungi</taxon>
        <taxon>Dikarya</taxon>
        <taxon>Ascomycota</taxon>
        <taxon>Pezizomycotina</taxon>
        <taxon>Pezizomycetes</taxon>
        <taxon>Pezizales</taxon>
        <taxon>Pyronemataceae</taxon>
        <taxon>Pyronema</taxon>
    </lineage>
</organism>
<dbReference type="OMA" id="WVYSEQQ"/>
<dbReference type="OrthoDB" id="2133190at2759"/>
<dbReference type="InterPro" id="IPR011598">
    <property type="entry name" value="bHLH_dom"/>
</dbReference>